<dbReference type="GO" id="GO:0005886">
    <property type="term" value="C:plasma membrane"/>
    <property type="evidence" value="ECO:0007669"/>
    <property type="project" value="UniProtKB-SubCell"/>
</dbReference>
<evidence type="ECO:0000259" key="11">
    <source>
        <dbReference type="Pfam" id="PF01478"/>
    </source>
</evidence>
<accession>A0A931APV0</accession>
<keyword evidence="6 10" id="KW-1133">Transmembrane helix</keyword>
<comment type="subcellular location">
    <subcellularLocation>
        <location evidence="1">Cell inner membrane</location>
        <topology evidence="1">Multi-pass membrane protein</topology>
    </subcellularLocation>
    <subcellularLocation>
        <location evidence="9">Cell membrane</location>
        <topology evidence="9">Multi-pass membrane protein</topology>
    </subcellularLocation>
</comment>
<evidence type="ECO:0000256" key="2">
    <source>
        <dbReference type="ARBA" id="ARBA00005801"/>
    </source>
</evidence>
<feature type="transmembrane region" description="Helical" evidence="10">
    <location>
        <begin position="176"/>
        <end position="201"/>
    </location>
</feature>
<evidence type="ECO:0000259" key="12">
    <source>
        <dbReference type="Pfam" id="PF06750"/>
    </source>
</evidence>
<comment type="function">
    <text evidence="9">Plays an essential role in type IV pili and type II pseudopili formation by proteolytically removing the leader sequence from substrate proteins and subsequently monomethylating the alpha-amino group of the newly exposed N-terminal phenylalanine.</text>
</comment>
<dbReference type="PRINTS" id="PR00864">
    <property type="entry name" value="PREPILNPTASE"/>
</dbReference>
<dbReference type="InterPro" id="IPR014032">
    <property type="entry name" value="Peptidase_A24A_bac"/>
</dbReference>
<comment type="catalytic activity">
    <reaction evidence="9">
        <text>Typically cleaves a -Gly-|-Phe- bond to release an N-terminal, basic peptide of 5-8 residues from type IV prepilin, and then N-methylates the new N-terminal amino group, the methyl donor being S-adenosyl-L-methionine.</text>
        <dbReference type="EC" id="3.4.23.43"/>
    </reaction>
</comment>
<comment type="caution">
    <text evidence="13">The sequence shown here is derived from an EMBL/GenBank/DDBJ whole genome shotgun (WGS) entry which is preliminary data.</text>
</comment>
<dbReference type="InterPro" id="IPR010627">
    <property type="entry name" value="Prepilin_pept_A24_N"/>
</dbReference>
<dbReference type="Pfam" id="PF06750">
    <property type="entry name" value="A24_N_bact"/>
    <property type="match status" value="1"/>
</dbReference>
<dbReference type="InterPro" id="IPR000045">
    <property type="entry name" value="Prepilin_IV_endopep_pep"/>
</dbReference>
<dbReference type="EMBL" id="JADPIE010000003">
    <property type="protein sequence ID" value="MBF8436717.1"/>
    <property type="molecule type" value="Genomic_DNA"/>
</dbReference>
<feature type="transmembrane region" description="Helical" evidence="10">
    <location>
        <begin position="221"/>
        <end position="240"/>
    </location>
</feature>
<dbReference type="AlphaFoldDB" id="A0A931APV0"/>
<evidence type="ECO:0000256" key="9">
    <source>
        <dbReference type="RuleBase" id="RU003794"/>
    </source>
</evidence>
<feature type="transmembrane region" description="Helical" evidence="10">
    <location>
        <begin position="144"/>
        <end position="164"/>
    </location>
</feature>
<feature type="transmembrane region" description="Helical" evidence="10">
    <location>
        <begin position="6"/>
        <end position="23"/>
    </location>
</feature>
<organism evidence="13 14">
    <name type="scientific">Halonatronomonas betaini</name>
    <dbReference type="NCBI Taxonomy" id="2778430"/>
    <lineage>
        <taxon>Bacteria</taxon>
        <taxon>Bacillati</taxon>
        <taxon>Bacillota</taxon>
        <taxon>Clostridia</taxon>
        <taxon>Halanaerobiales</taxon>
        <taxon>Halarsenatibacteraceae</taxon>
        <taxon>Halonatronomonas</taxon>
    </lineage>
</organism>
<feature type="domain" description="Prepilin type IV endopeptidase peptidase" evidence="11">
    <location>
        <begin position="101"/>
        <end position="203"/>
    </location>
</feature>
<dbReference type="GO" id="GO:0006465">
    <property type="term" value="P:signal peptide processing"/>
    <property type="evidence" value="ECO:0007669"/>
    <property type="project" value="TreeGrafter"/>
</dbReference>
<keyword evidence="9" id="KW-0489">Methyltransferase</keyword>
<evidence type="ECO:0000256" key="8">
    <source>
        <dbReference type="RuleBase" id="RU003793"/>
    </source>
</evidence>
<gene>
    <name evidence="13" type="ORF">I0Q91_06495</name>
</gene>
<dbReference type="GO" id="GO:0008168">
    <property type="term" value="F:methyltransferase activity"/>
    <property type="evidence" value="ECO:0007669"/>
    <property type="project" value="UniProtKB-KW"/>
</dbReference>
<feature type="transmembrane region" description="Helical" evidence="10">
    <location>
        <begin position="94"/>
        <end position="113"/>
    </location>
</feature>
<keyword evidence="4" id="KW-0997">Cell inner membrane</keyword>
<keyword evidence="9" id="KW-0378">Hydrolase</keyword>
<proteinExistence type="inferred from homology"/>
<keyword evidence="3" id="KW-1003">Cell membrane</keyword>
<name>A0A931APV0_9FIRM</name>
<keyword evidence="5 9" id="KW-0812">Transmembrane</keyword>
<dbReference type="Proteomes" id="UP000621436">
    <property type="component" value="Unassembled WGS sequence"/>
</dbReference>
<sequence>MILIIFILGLVIGSFLNVVIYRVPEGKSIIKPPSHCLECDHRLSPIELIPVISYIVLKGKCSSCDTKISLRYPAVELVTGIVFVINYLQLYYNIMNLIAGLILSSILIVLTLIDYDHQILPDSITIGGLFVGLILSIFRPDITVFNAILGLLVAGGFLLIIAYASKGGLGGGDIKLMAMVGTFLGPLSAFAAIFIGALLGLLASLPGILSGELSRKSKLPFGPFLAGASLIFWFWGDYLWEFYLSIFI</sequence>
<reference evidence="13" key="1">
    <citation type="submission" date="2020-11" db="EMBL/GenBank/DDBJ databases">
        <title>Halonatronomonas betainensis gen. nov., sp. nov. a novel haloalkaliphilic representative of the family Halanaerobiacae capable of betaine degradation.</title>
        <authorList>
            <person name="Boltyanskaya Y."/>
            <person name="Kevbrin V."/>
            <person name="Detkova E."/>
            <person name="Grouzdev D.S."/>
            <person name="Koziaeva V."/>
            <person name="Zhilina T."/>
        </authorList>
    </citation>
    <scope>NUCLEOTIDE SEQUENCE</scope>
    <source>
        <strain evidence="13">Z-7014</strain>
    </source>
</reference>
<dbReference type="EC" id="3.4.23.43" evidence="9"/>
<evidence type="ECO:0000256" key="6">
    <source>
        <dbReference type="ARBA" id="ARBA00022989"/>
    </source>
</evidence>
<comment type="similarity">
    <text evidence="2 8">Belongs to the peptidase A24 family.</text>
</comment>
<keyword evidence="14" id="KW-1185">Reference proteome</keyword>
<evidence type="ECO:0000313" key="14">
    <source>
        <dbReference type="Proteomes" id="UP000621436"/>
    </source>
</evidence>
<evidence type="ECO:0000256" key="4">
    <source>
        <dbReference type="ARBA" id="ARBA00022519"/>
    </source>
</evidence>
<evidence type="ECO:0000256" key="3">
    <source>
        <dbReference type="ARBA" id="ARBA00022475"/>
    </source>
</evidence>
<keyword evidence="9" id="KW-0511">Multifunctional enzyme</keyword>
<dbReference type="GO" id="GO:0032259">
    <property type="term" value="P:methylation"/>
    <property type="evidence" value="ECO:0007669"/>
    <property type="project" value="UniProtKB-KW"/>
</dbReference>
<dbReference type="PANTHER" id="PTHR30487:SF0">
    <property type="entry name" value="PREPILIN LEADER PEPTIDASE_N-METHYLTRANSFERASE-RELATED"/>
    <property type="match status" value="1"/>
</dbReference>
<dbReference type="Gene3D" id="1.20.120.1220">
    <property type="match status" value="1"/>
</dbReference>
<dbReference type="GO" id="GO:0004190">
    <property type="term" value="F:aspartic-type endopeptidase activity"/>
    <property type="evidence" value="ECO:0007669"/>
    <property type="project" value="UniProtKB-EC"/>
</dbReference>
<feature type="domain" description="Prepilin peptidase A24 N-terminal" evidence="12">
    <location>
        <begin position="7"/>
        <end position="89"/>
    </location>
</feature>
<dbReference type="Pfam" id="PF01478">
    <property type="entry name" value="Peptidase_A24"/>
    <property type="match status" value="1"/>
</dbReference>
<keyword evidence="9" id="KW-0808">Transferase</keyword>
<keyword evidence="7 10" id="KW-0472">Membrane</keyword>
<keyword evidence="9" id="KW-0645">Protease</keyword>
<dbReference type="InterPro" id="IPR050882">
    <property type="entry name" value="Prepilin_peptidase/N-MTase"/>
</dbReference>
<evidence type="ECO:0000256" key="10">
    <source>
        <dbReference type="SAM" id="Phobius"/>
    </source>
</evidence>
<evidence type="ECO:0000313" key="13">
    <source>
        <dbReference type="EMBL" id="MBF8436717.1"/>
    </source>
</evidence>
<evidence type="ECO:0000256" key="5">
    <source>
        <dbReference type="ARBA" id="ARBA00022692"/>
    </source>
</evidence>
<evidence type="ECO:0000256" key="7">
    <source>
        <dbReference type="ARBA" id="ARBA00023136"/>
    </source>
</evidence>
<protein>
    <recommendedName>
        <fullName evidence="9">Prepilin leader peptidase/N-methyltransferase</fullName>
        <ecNumber evidence="9">2.1.1.-</ecNumber>
        <ecNumber evidence="9">3.4.23.43</ecNumber>
    </recommendedName>
</protein>
<dbReference type="EC" id="2.1.1.-" evidence="9"/>
<dbReference type="RefSeq" id="WP_270453628.1">
    <property type="nucleotide sequence ID" value="NZ_JADPIE010000003.1"/>
</dbReference>
<evidence type="ECO:0000256" key="1">
    <source>
        <dbReference type="ARBA" id="ARBA00004429"/>
    </source>
</evidence>
<feature type="transmembrane region" description="Helical" evidence="10">
    <location>
        <begin position="120"/>
        <end position="138"/>
    </location>
</feature>
<dbReference type="PANTHER" id="PTHR30487">
    <property type="entry name" value="TYPE 4 PREPILIN-LIKE PROTEINS LEADER PEPTIDE-PROCESSING ENZYME"/>
    <property type="match status" value="1"/>
</dbReference>